<evidence type="ECO:0000313" key="2">
    <source>
        <dbReference type="EMBL" id="ETR68336.1"/>
    </source>
</evidence>
<feature type="non-terminal residue" evidence="2">
    <location>
        <position position="674"/>
    </location>
</feature>
<dbReference type="InterPro" id="IPR013783">
    <property type="entry name" value="Ig-like_fold"/>
</dbReference>
<organism evidence="2 3">
    <name type="scientific">Candidatus Magnetoglobus multicellularis str. Araruama</name>
    <dbReference type="NCBI Taxonomy" id="890399"/>
    <lineage>
        <taxon>Bacteria</taxon>
        <taxon>Pseudomonadati</taxon>
        <taxon>Thermodesulfobacteriota</taxon>
        <taxon>Desulfobacteria</taxon>
        <taxon>Desulfobacterales</taxon>
        <taxon>Desulfobacteraceae</taxon>
        <taxon>Candidatus Magnetoglobus</taxon>
    </lineage>
</organism>
<dbReference type="Proteomes" id="UP000189670">
    <property type="component" value="Unassembled WGS sequence"/>
</dbReference>
<name>A0A1V1P0N3_9BACT</name>
<dbReference type="InterPro" id="IPR002126">
    <property type="entry name" value="Cadherin-like_dom"/>
</dbReference>
<dbReference type="PROSITE" id="PS50268">
    <property type="entry name" value="CADHERIN_2"/>
    <property type="match status" value="1"/>
</dbReference>
<accession>A0A1V1P0N3</accession>
<dbReference type="SMART" id="SM00736">
    <property type="entry name" value="CADG"/>
    <property type="match status" value="4"/>
</dbReference>
<dbReference type="Gene3D" id="2.60.40.680">
    <property type="match status" value="1"/>
</dbReference>
<dbReference type="SUPFAM" id="SSF49384">
    <property type="entry name" value="Carbohydrate-binding domain"/>
    <property type="match status" value="1"/>
</dbReference>
<dbReference type="InterPro" id="IPR015919">
    <property type="entry name" value="Cadherin-like_sf"/>
</dbReference>
<dbReference type="Pfam" id="PF17963">
    <property type="entry name" value="Big_9"/>
    <property type="match status" value="3"/>
</dbReference>
<proteinExistence type="predicted"/>
<dbReference type="Gene3D" id="2.60.40.1120">
    <property type="entry name" value="Carboxypeptidase-like, regulatory domain"/>
    <property type="match status" value="1"/>
</dbReference>
<sequence length="674" mass="71281">MITIIVFISIYNADASNHLPEFVIHPSTTQNQMLPVSIPLTMNNLSYEGIRSIELNICYDPAVLTATGISLTNTVLENQNYLHAFNTTVPGIIYALFASSANIYSKTGLLLNLDFTVIGTAGETSDITLSKALFNNQASTISDGLFTVAPNAPPIITGITSQAFDEDTTLSTSFTLNDDETLPCDLTLTIDSSDETIVPANSIAYTCIAGEYTLAITPLTNQSGTVSLTITATDSGNLSSTAYLALTITDINDAPQISSISDQTTDEDIALTTITFTATDPETVSCNLSITLTSSNQTLFSNAGLSLTCHEDQYTITASPESNQSGFSTITVTVADAQELTASTAFGITVISINDPPVISVISGQTTPEDTTSTITFTASDYESVTCSLIISAASSDPTLVTDITYACDHDIYTLTINPALHQNGIAHIAITATDSDGMTATQSFSLTVTAVNDLPSLSTVDPQNINEGTSINITLTAADIEGDALSLTIVSSNQSLIQDSDILLTNDGNTYTITITPLESQAGNANITVSVSDGSDITSMTFLITVNEVYYIIAGHVSEYTDIAGSDLKGVTMTLSGTHSYSLITDATGYYTFANVRPGDYTLTASKSDDINLDVSDAVKILKAVVRKISLTCMERIAADAFDDGTIGAYDGFRVLNYVVGFANCLNDSCTFW</sequence>
<reference evidence="3" key="1">
    <citation type="submission" date="2012-11" db="EMBL/GenBank/DDBJ databases">
        <authorList>
            <person name="Lucero-Rivera Y.E."/>
            <person name="Tovar-Ramirez D."/>
        </authorList>
    </citation>
    <scope>NUCLEOTIDE SEQUENCE [LARGE SCALE GENOMIC DNA]</scope>
    <source>
        <strain evidence="3">Araruama</strain>
    </source>
</reference>
<comment type="caution">
    <text evidence="2">The sequence shown here is derived from an EMBL/GenBank/DDBJ whole genome shotgun (WGS) entry which is preliminary data.</text>
</comment>
<dbReference type="EMBL" id="ATBP01000991">
    <property type="protein sequence ID" value="ETR68336.1"/>
    <property type="molecule type" value="Genomic_DNA"/>
</dbReference>
<dbReference type="InterPro" id="IPR002102">
    <property type="entry name" value="Cohesin_dom"/>
</dbReference>
<dbReference type="InterPro" id="IPR008965">
    <property type="entry name" value="CBM2/CBM3_carb-bd_dom_sf"/>
</dbReference>
<dbReference type="GO" id="GO:0000272">
    <property type="term" value="P:polysaccharide catabolic process"/>
    <property type="evidence" value="ECO:0007669"/>
    <property type="project" value="InterPro"/>
</dbReference>
<dbReference type="SUPFAM" id="SSF49313">
    <property type="entry name" value="Cadherin-like"/>
    <property type="match status" value="3"/>
</dbReference>
<protein>
    <recommendedName>
        <fullName evidence="1">Cadherin domain-containing protein</fullName>
    </recommendedName>
</protein>
<dbReference type="GO" id="GO:0005509">
    <property type="term" value="F:calcium ion binding"/>
    <property type="evidence" value="ECO:0007669"/>
    <property type="project" value="InterPro"/>
</dbReference>
<dbReference type="SUPFAM" id="SSF49452">
    <property type="entry name" value="Starch-binding domain-like"/>
    <property type="match status" value="1"/>
</dbReference>
<evidence type="ECO:0000313" key="3">
    <source>
        <dbReference type="Proteomes" id="UP000189670"/>
    </source>
</evidence>
<dbReference type="InterPro" id="IPR006644">
    <property type="entry name" value="Cadg"/>
</dbReference>
<dbReference type="GO" id="GO:0030246">
    <property type="term" value="F:carbohydrate binding"/>
    <property type="evidence" value="ECO:0007669"/>
    <property type="project" value="InterPro"/>
</dbReference>
<dbReference type="GO" id="GO:0016020">
    <property type="term" value="C:membrane"/>
    <property type="evidence" value="ECO:0007669"/>
    <property type="project" value="InterPro"/>
</dbReference>
<gene>
    <name evidence="2" type="ORF">OMM_10636</name>
</gene>
<evidence type="ECO:0000259" key="1">
    <source>
        <dbReference type="PROSITE" id="PS50268"/>
    </source>
</evidence>
<feature type="domain" description="Cadherin" evidence="1">
    <location>
        <begin position="163"/>
        <end position="257"/>
    </location>
</feature>
<dbReference type="GO" id="GO:0007156">
    <property type="term" value="P:homophilic cell adhesion via plasma membrane adhesion molecules"/>
    <property type="evidence" value="ECO:0007669"/>
    <property type="project" value="InterPro"/>
</dbReference>
<dbReference type="Pfam" id="PF00963">
    <property type="entry name" value="Cohesin"/>
    <property type="match status" value="1"/>
</dbReference>
<dbReference type="Gene3D" id="2.60.40.10">
    <property type="entry name" value="Immunoglobulins"/>
    <property type="match status" value="4"/>
</dbReference>
<dbReference type="AlphaFoldDB" id="A0A1V1P0N3"/>
<dbReference type="InterPro" id="IPR013784">
    <property type="entry name" value="Carb-bd-like_fold"/>
</dbReference>